<evidence type="ECO:0000313" key="5">
    <source>
        <dbReference type="EMBL" id="PMD37397.1"/>
    </source>
</evidence>
<gene>
    <name evidence="5" type="ORF">L207DRAFT_463703</name>
</gene>
<dbReference type="AlphaFoldDB" id="A0A2J6RFV1"/>
<dbReference type="Gene3D" id="3.30.70.330">
    <property type="match status" value="3"/>
</dbReference>
<dbReference type="CDD" id="cd00590">
    <property type="entry name" value="RRM_SF"/>
    <property type="match status" value="3"/>
</dbReference>
<dbReference type="SUPFAM" id="SSF54928">
    <property type="entry name" value="RNA-binding domain, RBD"/>
    <property type="match status" value="2"/>
</dbReference>
<organism evidence="5 6">
    <name type="scientific">Hyaloscypha variabilis (strain UAMH 11265 / GT02V1 / F)</name>
    <name type="common">Meliniomyces variabilis</name>
    <dbReference type="NCBI Taxonomy" id="1149755"/>
    <lineage>
        <taxon>Eukaryota</taxon>
        <taxon>Fungi</taxon>
        <taxon>Dikarya</taxon>
        <taxon>Ascomycota</taxon>
        <taxon>Pezizomycotina</taxon>
        <taxon>Leotiomycetes</taxon>
        <taxon>Helotiales</taxon>
        <taxon>Hyaloscyphaceae</taxon>
        <taxon>Hyaloscypha</taxon>
        <taxon>Hyaloscypha variabilis</taxon>
    </lineage>
</organism>
<feature type="domain" description="RRM" evidence="4">
    <location>
        <begin position="78"/>
        <end position="157"/>
    </location>
</feature>
<evidence type="ECO:0000259" key="4">
    <source>
        <dbReference type="PROSITE" id="PS50102"/>
    </source>
</evidence>
<evidence type="ECO:0000256" key="3">
    <source>
        <dbReference type="SAM" id="MobiDB-lite"/>
    </source>
</evidence>
<evidence type="ECO:0000256" key="1">
    <source>
        <dbReference type="ARBA" id="ARBA00022884"/>
    </source>
</evidence>
<feature type="compositionally biased region" description="Gly residues" evidence="3">
    <location>
        <begin position="390"/>
        <end position="399"/>
    </location>
</feature>
<name>A0A2J6RFV1_HYAVF</name>
<evidence type="ECO:0000313" key="6">
    <source>
        <dbReference type="Proteomes" id="UP000235786"/>
    </source>
</evidence>
<evidence type="ECO:0000256" key="2">
    <source>
        <dbReference type="PROSITE-ProRule" id="PRU00176"/>
    </source>
</evidence>
<dbReference type="Proteomes" id="UP000235786">
    <property type="component" value="Unassembled WGS sequence"/>
</dbReference>
<feature type="domain" description="RRM" evidence="4">
    <location>
        <begin position="295"/>
        <end position="381"/>
    </location>
</feature>
<feature type="region of interest" description="Disordered" evidence="3">
    <location>
        <begin position="1"/>
        <end position="65"/>
    </location>
</feature>
<dbReference type="GO" id="GO:0003723">
    <property type="term" value="F:RNA binding"/>
    <property type="evidence" value="ECO:0007669"/>
    <property type="project" value="UniProtKB-UniRule"/>
</dbReference>
<dbReference type="PROSITE" id="PS50102">
    <property type="entry name" value="RRM"/>
    <property type="match status" value="3"/>
</dbReference>
<dbReference type="STRING" id="1149755.A0A2J6RFV1"/>
<dbReference type="PANTHER" id="PTHR21245">
    <property type="entry name" value="HETEROGENEOUS NUCLEAR RIBONUCLEOPROTEIN"/>
    <property type="match status" value="1"/>
</dbReference>
<keyword evidence="6" id="KW-1185">Reference proteome</keyword>
<sequence length="399" mass="45496">MDSNNWRIKRDPSETPVKDQSPRGGFQPRNWSARGRGGGLEQRSNPRSFQQGQQTPSRDGFRKPINDAQAEQAIDEGRRLYVGNMPYQATTKDVEKLFEDVLAGVQAINIAVDPMTGRNPSYCFVDFKTKEMAERVMEEYDGRDFQHRPLKVKPGVRTGTQTGRRDFRSENKLGDSTFLKDRWNRPDKPEEYQKAADEGRRLYVGGLPRFENFEDTNKQIRSLFDGFNVETVSKLIPPHESLKEKPGNHNYCFVDLASASEVEEAIKALEGTERWDWRIKVNHTSGTSGKLGERRRLFVGGLPEFGDQDATESAVKELFEGYEVAKISKLFLPRETSEEREGHHCYCFVELADESQTEKAIPELDWKEKWGGKVRVKTATSKPQGVHRTGLGGWGMKKD</sequence>
<dbReference type="InterPro" id="IPR035979">
    <property type="entry name" value="RBD_domain_sf"/>
</dbReference>
<feature type="region of interest" description="Disordered" evidence="3">
    <location>
        <begin position="377"/>
        <end position="399"/>
    </location>
</feature>
<dbReference type="Pfam" id="PF00076">
    <property type="entry name" value="RRM_1"/>
    <property type="match status" value="2"/>
</dbReference>
<feature type="domain" description="RRM" evidence="4">
    <location>
        <begin position="200"/>
        <end position="286"/>
    </location>
</feature>
<proteinExistence type="predicted"/>
<dbReference type="InterPro" id="IPR000504">
    <property type="entry name" value="RRM_dom"/>
</dbReference>
<feature type="compositionally biased region" description="Basic and acidic residues" evidence="3">
    <location>
        <begin position="8"/>
        <end position="21"/>
    </location>
</feature>
<accession>A0A2J6RFV1</accession>
<reference evidence="5 6" key="1">
    <citation type="submission" date="2016-04" db="EMBL/GenBank/DDBJ databases">
        <title>A degradative enzymes factory behind the ericoid mycorrhizal symbiosis.</title>
        <authorList>
            <consortium name="DOE Joint Genome Institute"/>
            <person name="Martino E."/>
            <person name="Morin E."/>
            <person name="Grelet G."/>
            <person name="Kuo A."/>
            <person name="Kohler A."/>
            <person name="Daghino S."/>
            <person name="Barry K."/>
            <person name="Choi C."/>
            <person name="Cichocki N."/>
            <person name="Clum A."/>
            <person name="Copeland A."/>
            <person name="Hainaut M."/>
            <person name="Haridas S."/>
            <person name="Labutti K."/>
            <person name="Lindquist E."/>
            <person name="Lipzen A."/>
            <person name="Khouja H.-R."/>
            <person name="Murat C."/>
            <person name="Ohm R."/>
            <person name="Olson A."/>
            <person name="Spatafora J."/>
            <person name="Veneault-Fourrey C."/>
            <person name="Henrissat B."/>
            <person name="Grigoriev I."/>
            <person name="Martin F."/>
            <person name="Perotto S."/>
        </authorList>
    </citation>
    <scope>NUCLEOTIDE SEQUENCE [LARGE SCALE GENOMIC DNA]</scope>
    <source>
        <strain evidence="5 6">F</strain>
    </source>
</reference>
<dbReference type="InterPro" id="IPR012677">
    <property type="entry name" value="Nucleotide-bd_a/b_plait_sf"/>
</dbReference>
<feature type="compositionally biased region" description="Polar residues" evidence="3">
    <location>
        <begin position="42"/>
        <end position="57"/>
    </location>
</feature>
<dbReference type="OrthoDB" id="272703at2759"/>
<keyword evidence="1 2" id="KW-0694">RNA-binding</keyword>
<dbReference type="EMBL" id="KZ613949">
    <property type="protein sequence ID" value="PMD37397.1"/>
    <property type="molecule type" value="Genomic_DNA"/>
</dbReference>
<dbReference type="SMART" id="SM00360">
    <property type="entry name" value="RRM"/>
    <property type="match status" value="3"/>
</dbReference>
<protein>
    <recommendedName>
        <fullName evidence="4">RRM domain-containing protein</fullName>
    </recommendedName>
</protein>